<organism evidence="1 2">
    <name type="scientific">Methanohalophilus portucalensis FDF-1</name>
    <dbReference type="NCBI Taxonomy" id="523843"/>
    <lineage>
        <taxon>Archaea</taxon>
        <taxon>Methanobacteriati</taxon>
        <taxon>Methanobacteriota</taxon>
        <taxon>Stenosarchaea group</taxon>
        <taxon>Methanomicrobia</taxon>
        <taxon>Methanosarcinales</taxon>
        <taxon>Methanosarcinaceae</taxon>
        <taxon>Methanohalophilus</taxon>
    </lineage>
</organism>
<dbReference type="AlphaFoldDB" id="A0A1L9C3Q6"/>
<proteinExistence type="predicted"/>
<protein>
    <submittedName>
        <fullName evidence="1">Uncharacterized protein</fullName>
    </submittedName>
</protein>
<dbReference type="Proteomes" id="UP000185713">
    <property type="component" value="Unassembled WGS sequence"/>
</dbReference>
<sequence>MQNNKVYLMEMTAMKNSNNGLQLKIYSGIFILVKEKGRYN</sequence>
<gene>
    <name evidence="1" type="ORF">MPF_1585</name>
</gene>
<evidence type="ECO:0000313" key="1">
    <source>
        <dbReference type="EMBL" id="OJH49083.1"/>
    </source>
</evidence>
<evidence type="ECO:0000313" key="2">
    <source>
        <dbReference type="Proteomes" id="UP000185713"/>
    </source>
</evidence>
<reference evidence="1 2" key="1">
    <citation type="submission" date="2014-12" db="EMBL/GenBank/DDBJ databases">
        <title>The genome sequence of Methanohalophilus portucalensis strain FDF1.</title>
        <authorList>
            <person name="Lai M.-C."/>
            <person name="Lai S.-J."/>
        </authorList>
    </citation>
    <scope>NUCLEOTIDE SEQUENCE [LARGE SCALE GENOMIC DNA]</scope>
    <source>
        <strain evidence="1 2">FDF-1</strain>
    </source>
</reference>
<accession>A0A1L9C3Q6</accession>
<comment type="caution">
    <text evidence="1">The sequence shown here is derived from an EMBL/GenBank/DDBJ whole genome shotgun (WGS) entry which is preliminary data.</text>
</comment>
<name>A0A1L9C3Q6_9EURY</name>
<dbReference type="EMBL" id="JWTK01000004">
    <property type="protein sequence ID" value="OJH49083.1"/>
    <property type="molecule type" value="Genomic_DNA"/>
</dbReference>